<keyword evidence="2" id="KW-1133">Transmembrane helix</keyword>
<feature type="region of interest" description="Disordered" evidence="1">
    <location>
        <begin position="162"/>
        <end position="197"/>
    </location>
</feature>
<feature type="transmembrane region" description="Helical" evidence="2">
    <location>
        <begin position="67"/>
        <end position="87"/>
    </location>
</feature>
<sequence length="402" mass="43314">MASQRKRLEKALRGCAEAGVPDTMDLWPAVKERTTGERASAEPAGQGGNAEPHRRNRVPQFVPNTPLGWVLAAVSVLIVGVGIYAAAEPVRELFRQGLPGTVEIGTKKGGGTASHGEGTSGPQAGQTLVADDVKVTLNRVYADAQFVMIGYTIEDLKEDRNIGGHPSELTPIQIDDTDRTPEVETSDLPPRVNLTDGSGQDFDLVGGSTSHSQGVEEQQTPKEHLAVFAPSERLKAEGEQRFRFKIAVEETGIFLPGKNSAPTNPDSKVGPFAFDLEVPVRPAPVVQVDEEDTAEGISVTLDRVVNSPELPQAWICFEPPDDDYRDWTPWLAAQDSGPENEAMSPFQVGDGCWSLTLAGPVEGRSSITVAALDGFPRDPSDMREGPKTVRGPWTFEFEAPAR</sequence>
<feature type="region of interest" description="Disordered" evidence="1">
    <location>
        <begin position="33"/>
        <end position="58"/>
    </location>
</feature>
<protein>
    <recommendedName>
        <fullName evidence="4">DUF4179 domain-containing protein</fullName>
    </recommendedName>
</protein>
<keyword evidence="2" id="KW-0812">Transmembrane</keyword>
<evidence type="ECO:0000256" key="1">
    <source>
        <dbReference type="SAM" id="MobiDB-lite"/>
    </source>
</evidence>
<organism evidence="3">
    <name type="scientific">uncultured Rubrobacteraceae bacterium</name>
    <dbReference type="NCBI Taxonomy" id="349277"/>
    <lineage>
        <taxon>Bacteria</taxon>
        <taxon>Bacillati</taxon>
        <taxon>Actinomycetota</taxon>
        <taxon>Rubrobacteria</taxon>
        <taxon>Rubrobacterales</taxon>
        <taxon>Rubrobacteraceae</taxon>
        <taxon>environmental samples</taxon>
    </lineage>
</organism>
<dbReference type="EMBL" id="CADCVM010000324">
    <property type="protein sequence ID" value="CAA9509308.1"/>
    <property type="molecule type" value="Genomic_DNA"/>
</dbReference>
<name>A0A6J4SZ51_9ACTN</name>
<accession>A0A6J4SZ51</accession>
<proteinExistence type="predicted"/>
<feature type="region of interest" description="Disordered" evidence="1">
    <location>
        <begin position="105"/>
        <end position="125"/>
    </location>
</feature>
<evidence type="ECO:0000256" key="2">
    <source>
        <dbReference type="SAM" id="Phobius"/>
    </source>
</evidence>
<dbReference type="AlphaFoldDB" id="A0A6J4SZ51"/>
<evidence type="ECO:0000313" key="3">
    <source>
        <dbReference type="EMBL" id="CAA9509308.1"/>
    </source>
</evidence>
<keyword evidence="2" id="KW-0472">Membrane</keyword>
<reference evidence="3" key="1">
    <citation type="submission" date="2020-02" db="EMBL/GenBank/DDBJ databases">
        <authorList>
            <person name="Meier V. D."/>
        </authorList>
    </citation>
    <scope>NUCLEOTIDE SEQUENCE</scope>
    <source>
        <strain evidence="3">AVDCRST_MAG05</strain>
    </source>
</reference>
<evidence type="ECO:0008006" key="4">
    <source>
        <dbReference type="Google" id="ProtNLM"/>
    </source>
</evidence>
<gene>
    <name evidence="3" type="ORF">AVDCRST_MAG05-2923</name>
</gene>